<dbReference type="AlphaFoldDB" id="A0A1D2MZY3"/>
<keyword evidence="6 7" id="KW-0472">Membrane</keyword>
<gene>
    <name evidence="8" type="ORF">Ocin01_08082</name>
</gene>
<proteinExistence type="inferred from homology"/>
<keyword evidence="9" id="KW-1185">Reference proteome</keyword>
<dbReference type="EMBL" id="LJIJ01000340">
    <property type="protein sequence ID" value="ODM98596.1"/>
    <property type="molecule type" value="Genomic_DNA"/>
</dbReference>
<keyword evidence="5 7" id="KW-1133">Transmembrane helix</keyword>
<dbReference type="Pfam" id="PF03208">
    <property type="entry name" value="PRA1"/>
    <property type="match status" value="1"/>
</dbReference>
<sequence>MKLEGEINNAPSAVPAVFQGFKLPNDGNIAGLLKVQMSRQMLHEWYLKRKETIRPWGSFFATSRFKQPISTKRLPRRVVKNIEHFQSNYFFVFIGLFIYCLVTSPLLLFAVVASLGICYWIVVRNTEKKLAIFGRQLTLAQQYCLVGLCSMPVLWICGAGAALFWVLGASCFLIMTHAVLYDVESLVGPEEDSFELTMEEVV</sequence>
<evidence type="ECO:0000256" key="1">
    <source>
        <dbReference type="ARBA" id="ARBA00004141"/>
    </source>
</evidence>
<evidence type="ECO:0000256" key="3">
    <source>
        <dbReference type="ARBA" id="ARBA00006483"/>
    </source>
</evidence>
<dbReference type="GO" id="GO:0005794">
    <property type="term" value="C:Golgi apparatus"/>
    <property type="evidence" value="ECO:0007669"/>
    <property type="project" value="TreeGrafter"/>
</dbReference>
<reference evidence="8 9" key="1">
    <citation type="journal article" date="2016" name="Genome Biol. Evol.">
        <title>Gene Family Evolution Reflects Adaptation to Soil Environmental Stressors in the Genome of the Collembolan Orchesella cincta.</title>
        <authorList>
            <person name="Faddeeva-Vakhrusheva A."/>
            <person name="Derks M.F."/>
            <person name="Anvar S.Y."/>
            <person name="Agamennone V."/>
            <person name="Suring W."/>
            <person name="Smit S."/>
            <person name="van Straalen N.M."/>
            <person name="Roelofs D."/>
        </authorList>
    </citation>
    <scope>NUCLEOTIDE SEQUENCE [LARGE SCALE GENOMIC DNA]</scope>
    <source>
        <tissue evidence="8">Mixed pool</tissue>
    </source>
</reference>
<dbReference type="OMA" id="PWTVFFN"/>
<evidence type="ECO:0000256" key="5">
    <source>
        <dbReference type="ARBA" id="ARBA00022989"/>
    </source>
</evidence>
<dbReference type="GO" id="GO:0016020">
    <property type="term" value="C:membrane"/>
    <property type="evidence" value="ECO:0007669"/>
    <property type="project" value="UniProtKB-SubCell"/>
</dbReference>
<dbReference type="InterPro" id="IPR004895">
    <property type="entry name" value="Prenylated_rab_accept_PRA1"/>
</dbReference>
<accession>A0A1D2MZY3</accession>
<dbReference type="OrthoDB" id="9982946at2759"/>
<organism evidence="8 9">
    <name type="scientific">Orchesella cincta</name>
    <name type="common">Springtail</name>
    <name type="synonym">Podura cincta</name>
    <dbReference type="NCBI Taxonomy" id="48709"/>
    <lineage>
        <taxon>Eukaryota</taxon>
        <taxon>Metazoa</taxon>
        <taxon>Ecdysozoa</taxon>
        <taxon>Arthropoda</taxon>
        <taxon>Hexapoda</taxon>
        <taxon>Collembola</taxon>
        <taxon>Entomobryomorpha</taxon>
        <taxon>Entomobryoidea</taxon>
        <taxon>Orchesellidae</taxon>
        <taxon>Orchesellinae</taxon>
        <taxon>Orchesella</taxon>
    </lineage>
</organism>
<dbReference type="PANTHER" id="PTHR19317:SF0">
    <property type="entry name" value="PRENYLATED RAB ACCEPTOR PROTEIN 1"/>
    <property type="match status" value="1"/>
</dbReference>
<evidence type="ECO:0000313" key="9">
    <source>
        <dbReference type="Proteomes" id="UP000094527"/>
    </source>
</evidence>
<evidence type="ECO:0000256" key="4">
    <source>
        <dbReference type="ARBA" id="ARBA00022692"/>
    </source>
</evidence>
<feature type="transmembrane region" description="Helical" evidence="7">
    <location>
        <begin position="143"/>
        <end position="167"/>
    </location>
</feature>
<dbReference type="GO" id="GO:0008021">
    <property type="term" value="C:synaptic vesicle"/>
    <property type="evidence" value="ECO:0007669"/>
    <property type="project" value="UniProtKB-SubCell"/>
</dbReference>
<evidence type="ECO:0000256" key="6">
    <source>
        <dbReference type="ARBA" id="ARBA00023136"/>
    </source>
</evidence>
<comment type="caution">
    <text evidence="8">The sequence shown here is derived from an EMBL/GenBank/DDBJ whole genome shotgun (WGS) entry which is preliminary data.</text>
</comment>
<dbReference type="Proteomes" id="UP000094527">
    <property type="component" value="Unassembled WGS sequence"/>
</dbReference>
<feature type="transmembrane region" description="Helical" evidence="7">
    <location>
        <begin position="89"/>
        <end position="122"/>
    </location>
</feature>
<evidence type="ECO:0000313" key="8">
    <source>
        <dbReference type="EMBL" id="ODM98596.1"/>
    </source>
</evidence>
<dbReference type="PANTHER" id="PTHR19317">
    <property type="entry name" value="PRENYLATED RAB ACCEPTOR 1-RELATED"/>
    <property type="match status" value="1"/>
</dbReference>
<comment type="similarity">
    <text evidence="3 7">Belongs to the PRA1 family.</text>
</comment>
<keyword evidence="4 7" id="KW-0812">Transmembrane</keyword>
<dbReference type="STRING" id="48709.A0A1D2MZY3"/>
<evidence type="ECO:0000256" key="2">
    <source>
        <dbReference type="ARBA" id="ARBA00004234"/>
    </source>
</evidence>
<comment type="subcellular location">
    <subcellularLocation>
        <location evidence="2">Cytoplasmic vesicle</location>
        <location evidence="2">Secretory vesicle</location>
        <location evidence="2">Synaptic vesicle</location>
    </subcellularLocation>
    <subcellularLocation>
        <location evidence="1 7">Membrane</location>
        <topology evidence="1 7">Multi-pass membrane protein</topology>
    </subcellularLocation>
</comment>
<protein>
    <recommendedName>
        <fullName evidence="7">PRA1 family protein</fullName>
    </recommendedName>
</protein>
<evidence type="ECO:0000256" key="7">
    <source>
        <dbReference type="RuleBase" id="RU363107"/>
    </source>
</evidence>
<name>A0A1D2MZY3_ORCCI</name>